<comment type="caution">
    <text evidence="2">The sequence shown here is derived from an EMBL/GenBank/DDBJ whole genome shotgun (WGS) entry which is preliminary data.</text>
</comment>
<keyword evidence="3" id="KW-1185">Reference proteome</keyword>
<evidence type="ECO:0000256" key="1">
    <source>
        <dbReference type="SAM" id="MobiDB-lite"/>
    </source>
</evidence>
<sequence length="162" mass="18141">MSVSINRRGRLSRRPGPCVQLHKDYVLLAQIRSSVNALSSYYNPYVWAPIRPWKQCTPNYLIPDLDPNPRKRGGTFTGPKPQRRGPAPQFRCGFPAAFTLVRSSCVRMASRVEGSHRYADFGDEAITRLRRVPSAPGSFPQTRSHNRSGFSQDRAGDRGGPV</sequence>
<evidence type="ECO:0000313" key="3">
    <source>
        <dbReference type="Proteomes" id="UP000299102"/>
    </source>
</evidence>
<dbReference type="EMBL" id="BGZK01000080">
    <property type="protein sequence ID" value="GBP16540.1"/>
    <property type="molecule type" value="Genomic_DNA"/>
</dbReference>
<feature type="region of interest" description="Disordered" evidence="1">
    <location>
        <begin position="64"/>
        <end position="89"/>
    </location>
</feature>
<evidence type="ECO:0000313" key="2">
    <source>
        <dbReference type="EMBL" id="GBP16540.1"/>
    </source>
</evidence>
<feature type="compositionally biased region" description="Polar residues" evidence="1">
    <location>
        <begin position="139"/>
        <end position="151"/>
    </location>
</feature>
<gene>
    <name evidence="2" type="ORF">EVAR_19341_1</name>
</gene>
<dbReference type="AlphaFoldDB" id="A0A4C1TRC2"/>
<feature type="region of interest" description="Disordered" evidence="1">
    <location>
        <begin position="132"/>
        <end position="162"/>
    </location>
</feature>
<reference evidence="2 3" key="1">
    <citation type="journal article" date="2019" name="Commun. Biol.">
        <title>The bagworm genome reveals a unique fibroin gene that provides high tensile strength.</title>
        <authorList>
            <person name="Kono N."/>
            <person name="Nakamura H."/>
            <person name="Ohtoshi R."/>
            <person name="Tomita M."/>
            <person name="Numata K."/>
            <person name="Arakawa K."/>
        </authorList>
    </citation>
    <scope>NUCLEOTIDE SEQUENCE [LARGE SCALE GENOMIC DNA]</scope>
</reference>
<accession>A0A4C1TRC2</accession>
<proteinExistence type="predicted"/>
<name>A0A4C1TRC2_EUMVA</name>
<dbReference type="Proteomes" id="UP000299102">
    <property type="component" value="Unassembled WGS sequence"/>
</dbReference>
<protein>
    <submittedName>
        <fullName evidence="2">Uncharacterized protein</fullName>
    </submittedName>
</protein>
<organism evidence="2 3">
    <name type="scientific">Eumeta variegata</name>
    <name type="common">Bagworm moth</name>
    <name type="synonym">Eumeta japonica</name>
    <dbReference type="NCBI Taxonomy" id="151549"/>
    <lineage>
        <taxon>Eukaryota</taxon>
        <taxon>Metazoa</taxon>
        <taxon>Ecdysozoa</taxon>
        <taxon>Arthropoda</taxon>
        <taxon>Hexapoda</taxon>
        <taxon>Insecta</taxon>
        <taxon>Pterygota</taxon>
        <taxon>Neoptera</taxon>
        <taxon>Endopterygota</taxon>
        <taxon>Lepidoptera</taxon>
        <taxon>Glossata</taxon>
        <taxon>Ditrysia</taxon>
        <taxon>Tineoidea</taxon>
        <taxon>Psychidae</taxon>
        <taxon>Oiketicinae</taxon>
        <taxon>Eumeta</taxon>
    </lineage>
</organism>